<evidence type="ECO:0000256" key="2">
    <source>
        <dbReference type="ARBA" id="ARBA00022692"/>
    </source>
</evidence>
<evidence type="ECO:0000256" key="5">
    <source>
        <dbReference type="SAM" id="Phobius"/>
    </source>
</evidence>
<keyword evidence="4 5" id="KW-0472">Membrane</keyword>
<comment type="caution">
    <text evidence="7">The sequence shown here is derived from an EMBL/GenBank/DDBJ whole genome shotgun (WGS) entry which is preliminary data.</text>
</comment>
<dbReference type="InterPro" id="IPR050186">
    <property type="entry name" value="TPT_transporter"/>
</dbReference>
<feature type="transmembrane region" description="Helical" evidence="5">
    <location>
        <begin position="189"/>
        <end position="209"/>
    </location>
</feature>
<dbReference type="EMBL" id="JADFTS010000009">
    <property type="protein sequence ID" value="KAF9590124.1"/>
    <property type="molecule type" value="Genomic_DNA"/>
</dbReference>
<evidence type="ECO:0000256" key="4">
    <source>
        <dbReference type="ARBA" id="ARBA00023136"/>
    </source>
</evidence>
<evidence type="ECO:0000259" key="6">
    <source>
        <dbReference type="Pfam" id="PF03151"/>
    </source>
</evidence>
<evidence type="ECO:0000313" key="8">
    <source>
        <dbReference type="Proteomes" id="UP000631114"/>
    </source>
</evidence>
<sequence length="356" mass="38614">MESKVLTNTTTIPTGLLRLRKPVRGKSVTFTVVKPIARDVKVAGGGNLIWGRQLRPALLLEKSPVIKTSSVKRLAAASSSSPAEGSDGGVVKVGFLEKYPFLITGFFFFMCFVSVIHLAVGVVYCLVSWAVGLPKRAPMDSNQLKLLIPVAVCHALGHVTSNASLAAVAVSFTHTIKCVSMASLTELSFNWLGFISAMISNISFTYRSIYSKKAMTDMDSTNLYAYISIIALILEGPQLMKHGISDAIAKVGMTKFISDLFWVGMFYHLYNQVSQLLSLVRSTFLLLGSPVSVLLDPQIFVNIHKRGAEQANPKLCTGNKISTQTGIGTAIAIAGVAIYSYLKAKIEEEKRQKKAT</sequence>
<keyword evidence="8" id="KW-1185">Reference proteome</keyword>
<evidence type="ECO:0000256" key="1">
    <source>
        <dbReference type="ARBA" id="ARBA00004141"/>
    </source>
</evidence>
<feature type="transmembrane region" description="Helical" evidence="5">
    <location>
        <begin position="221"/>
        <end position="240"/>
    </location>
</feature>
<dbReference type="GO" id="GO:0016020">
    <property type="term" value="C:membrane"/>
    <property type="evidence" value="ECO:0007669"/>
    <property type="project" value="UniProtKB-SubCell"/>
</dbReference>
<proteinExistence type="predicted"/>
<keyword evidence="2 5" id="KW-0812">Transmembrane</keyword>
<feature type="transmembrane region" description="Helical" evidence="5">
    <location>
        <begin position="146"/>
        <end position="169"/>
    </location>
</feature>
<keyword evidence="3 5" id="KW-1133">Transmembrane helix</keyword>
<feature type="domain" description="Sugar phosphate transporter" evidence="6">
    <location>
        <begin position="177"/>
        <end position="340"/>
    </location>
</feature>
<accession>A0A835LFN8</accession>
<feature type="transmembrane region" description="Helical" evidence="5">
    <location>
        <begin position="101"/>
        <end position="134"/>
    </location>
</feature>
<organism evidence="7 8">
    <name type="scientific">Coptis chinensis</name>
    <dbReference type="NCBI Taxonomy" id="261450"/>
    <lineage>
        <taxon>Eukaryota</taxon>
        <taxon>Viridiplantae</taxon>
        <taxon>Streptophyta</taxon>
        <taxon>Embryophyta</taxon>
        <taxon>Tracheophyta</taxon>
        <taxon>Spermatophyta</taxon>
        <taxon>Magnoliopsida</taxon>
        <taxon>Ranunculales</taxon>
        <taxon>Ranunculaceae</taxon>
        <taxon>Coptidoideae</taxon>
        <taxon>Coptis</taxon>
    </lineage>
</organism>
<dbReference type="OrthoDB" id="6418713at2759"/>
<feature type="transmembrane region" description="Helical" evidence="5">
    <location>
        <begin position="321"/>
        <end position="342"/>
    </location>
</feature>
<reference evidence="7 8" key="1">
    <citation type="submission" date="2020-10" db="EMBL/GenBank/DDBJ databases">
        <title>The Coptis chinensis genome and diversification of protoberbering-type alkaloids.</title>
        <authorList>
            <person name="Wang B."/>
            <person name="Shu S."/>
            <person name="Song C."/>
            <person name="Liu Y."/>
        </authorList>
    </citation>
    <scope>NUCLEOTIDE SEQUENCE [LARGE SCALE GENOMIC DNA]</scope>
    <source>
        <strain evidence="7">HL-2020</strain>
        <tissue evidence="7">Leaf</tissue>
    </source>
</reference>
<comment type="subcellular location">
    <subcellularLocation>
        <location evidence="1">Membrane</location>
        <topology evidence="1">Multi-pass membrane protein</topology>
    </subcellularLocation>
</comment>
<dbReference type="Proteomes" id="UP000631114">
    <property type="component" value="Unassembled WGS sequence"/>
</dbReference>
<dbReference type="PANTHER" id="PTHR11132">
    <property type="entry name" value="SOLUTE CARRIER FAMILY 35"/>
    <property type="match status" value="1"/>
</dbReference>
<evidence type="ECO:0000256" key="3">
    <source>
        <dbReference type="ARBA" id="ARBA00022989"/>
    </source>
</evidence>
<dbReference type="AlphaFoldDB" id="A0A835LFN8"/>
<evidence type="ECO:0000313" key="7">
    <source>
        <dbReference type="EMBL" id="KAF9590124.1"/>
    </source>
</evidence>
<dbReference type="InterPro" id="IPR004853">
    <property type="entry name" value="Sugar_P_trans_dom"/>
</dbReference>
<protein>
    <recommendedName>
        <fullName evidence="6">Sugar phosphate transporter domain-containing protein</fullName>
    </recommendedName>
</protein>
<name>A0A835LFN8_9MAGN</name>
<gene>
    <name evidence="7" type="ORF">IFM89_031728</name>
</gene>
<dbReference type="Pfam" id="PF03151">
    <property type="entry name" value="TPT"/>
    <property type="match status" value="1"/>
</dbReference>